<gene>
    <name evidence="2" type="ORF">LEP1GSC029_0574</name>
</gene>
<organism evidence="2 3">
    <name type="scientific">Leptospira interrogans str. 2002000626</name>
    <dbReference type="NCBI Taxonomy" id="996803"/>
    <lineage>
        <taxon>Bacteria</taxon>
        <taxon>Pseudomonadati</taxon>
        <taxon>Spirochaetota</taxon>
        <taxon>Spirochaetia</taxon>
        <taxon>Leptospirales</taxon>
        <taxon>Leptospiraceae</taxon>
        <taxon>Leptospira</taxon>
    </lineage>
</organism>
<dbReference type="GO" id="GO:0003676">
    <property type="term" value="F:nucleic acid binding"/>
    <property type="evidence" value="ECO:0007669"/>
    <property type="project" value="InterPro"/>
</dbReference>
<dbReference type="AlphaFoldDB" id="A0A829D8I9"/>
<dbReference type="InterPro" id="IPR012337">
    <property type="entry name" value="RNaseH-like_sf"/>
</dbReference>
<comment type="caution">
    <text evidence="2">The sequence shown here is derived from an EMBL/GenBank/DDBJ whole genome shotgun (WGS) entry which is preliminary data.</text>
</comment>
<evidence type="ECO:0000313" key="3">
    <source>
        <dbReference type="Proteomes" id="UP000012329"/>
    </source>
</evidence>
<evidence type="ECO:0000259" key="1">
    <source>
        <dbReference type="PROSITE" id="PS50994"/>
    </source>
</evidence>
<name>A0A829D8I9_LEPIR</name>
<accession>A0A829D8I9</accession>
<evidence type="ECO:0000313" key="2">
    <source>
        <dbReference type="EMBL" id="EMY05295.1"/>
    </source>
</evidence>
<protein>
    <submittedName>
        <fullName evidence="2">Integrase core domain protein</fullName>
    </submittedName>
</protein>
<sequence>MLKNDFTWGAARIHSEILSLGFDISLTGVKEIIKRILKSNHPFRGSWNVWLNLISQIKDYTLAMDLCHIQTIYGKTLYALAFIHLGSRKIIHINITTNPTRLWVLRQIQEAKSHCSQFQILLRDNDVLFSGNKILKGLEKLDIQSLHTPLASPWCNGIMERWFGSLRRECLNHIPIFSLNHAHYVAQEYVQYYNHWRPHLSLNKDSPCGRVMSFPSTTSKVIKRKVLGGLHHVYLNMEPQSQNVA</sequence>
<dbReference type="Gene3D" id="3.30.420.10">
    <property type="entry name" value="Ribonuclease H-like superfamily/Ribonuclease H"/>
    <property type="match status" value="1"/>
</dbReference>
<dbReference type="Pfam" id="PF13683">
    <property type="entry name" value="rve_3"/>
    <property type="match status" value="1"/>
</dbReference>
<reference evidence="2 3" key="1">
    <citation type="submission" date="2013-02" db="EMBL/GenBank/DDBJ databases">
        <authorList>
            <person name="Harkins D.M."/>
            <person name="Durkin A.S."/>
            <person name="Brinkac L.M."/>
            <person name="Haft D.H."/>
            <person name="Selengut J.D."/>
            <person name="Sanka R."/>
            <person name="DePew J."/>
            <person name="Purushe J."/>
            <person name="Whelen A.C."/>
            <person name="Vinetz J.M."/>
            <person name="Sutton G.G."/>
            <person name="Nierman W.C."/>
            <person name="Fouts D.E."/>
        </authorList>
    </citation>
    <scope>NUCLEOTIDE SEQUENCE [LARGE SCALE GENOMIC DNA]</scope>
    <source>
        <strain evidence="2 3">2002000626</strain>
    </source>
</reference>
<dbReference type="Proteomes" id="UP000012329">
    <property type="component" value="Unassembled WGS sequence"/>
</dbReference>
<dbReference type="EMBL" id="AFJL02000089">
    <property type="protein sequence ID" value="EMY05295.1"/>
    <property type="molecule type" value="Genomic_DNA"/>
</dbReference>
<dbReference type="InterPro" id="IPR001584">
    <property type="entry name" value="Integrase_cat-core"/>
</dbReference>
<dbReference type="SUPFAM" id="SSF53098">
    <property type="entry name" value="Ribonuclease H-like"/>
    <property type="match status" value="1"/>
</dbReference>
<proteinExistence type="predicted"/>
<dbReference type="PROSITE" id="PS50994">
    <property type="entry name" value="INTEGRASE"/>
    <property type="match status" value="1"/>
</dbReference>
<feature type="domain" description="Integrase catalytic" evidence="1">
    <location>
        <begin position="54"/>
        <end position="215"/>
    </location>
</feature>
<dbReference type="GO" id="GO:0015074">
    <property type="term" value="P:DNA integration"/>
    <property type="evidence" value="ECO:0007669"/>
    <property type="project" value="InterPro"/>
</dbReference>
<dbReference type="InterPro" id="IPR036397">
    <property type="entry name" value="RNaseH_sf"/>
</dbReference>